<proteinExistence type="predicted"/>
<evidence type="ECO:0000313" key="2">
    <source>
        <dbReference type="EMBL" id="KAK6995750.1"/>
    </source>
</evidence>
<reference evidence="2 3" key="1">
    <citation type="journal article" date="2024" name="J Genomics">
        <title>Draft genome sequencing and assembly of Favolaschia claudopus CIRM-BRFM 2984 isolated from oak limbs.</title>
        <authorList>
            <person name="Navarro D."/>
            <person name="Drula E."/>
            <person name="Chaduli D."/>
            <person name="Cazenave R."/>
            <person name="Ahrendt S."/>
            <person name="Wang J."/>
            <person name="Lipzen A."/>
            <person name="Daum C."/>
            <person name="Barry K."/>
            <person name="Grigoriev I.V."/>
            <person name="Favel A."/>
            <person name="Rosso M.N."/>
            <person name="Martin F."/>
        </authorList>
    </citation>
    <scope>NUCLEOTIDE SEQUENCE [LARGE SCALE GENOMIC DNA]</scope>
    <source>
        <strain evidence="2 3">CIRM-BRFM 2984</strain>
    </source>
</reference>
<dbReference type="Proteomes" id="UP001362999">
    <property type="component" value="Unassembled WGS sequence"/>
</dbReference>
<keyword evidence="3" id="KW-1185">Reference proteome</keyword>
<dbReference type="AlphaFoldDB" id="A0AAV9ZXE6"/>
<evidence type="ECO:0000313" key="3">
    <source>
        <dbReference type="Proteomes" id="UP001362999"/>
    </source>
</evidence>
<gene>
    <name evidence="2" type="ORF">R3P38DRAFT_3425122</name>
</gene>
<feature type="compositionally biased region" description="Acidic residues" evidence="1">
    <location>
        <begin position="207"/>
        <end position="216"/>
    </location>
</feature>
<evidence type="ECO:0000256" key="1">
    <source>
        <dbReference type="SAM" id="MobiDB-lite"/>
    </source>
</evidence>
<sequence>MATRTTPISRLYPQARLRPRTPSSSCAQLRLPDLLLLLVPVLFDTASPFATPLYIVHFTAARTIFPKLPRLHSDTAPISSFHRSQSLLRRLRGHSSKLGGEVEEGEDDCLCHLPHRTPRPFLARLPRAISSSLVSAFFRRHGRHPPIALPSSLLSPARAFFLPLAHPLETARRVGAPRPRPPTESSRSSAGDAWRNAHLVRCGGVIEEDGADEGGGEGDGIVPTDATSEGVAGGEREPSSFAAYHSRQRGRIDIHNALTPILISPCPRCLLLARALPPPLLVSPTFAAGILSSLLFPCFSGERTPAAFCFASDARMHAFRLPLFLSLPISFAAYAYPAYILHPTRLDDVTASASASVVSTTVHSYAAPSCGCRASHPAPEGTYESVGRPSDPRARGPLHPARFEAFMRACLCPVAIVRSAKAWGMRRRGGNVLPVVSSPLRDADGLLILSSSSSITRLPPDSVMHLSPFRESCISLVPCLDGIHVRFSPMTSTPLPSKEPHLPSLLSASLTSYVDPKMSRRAEAGTRRGGGRTPLKWETALFLDKWVDGWEGMDVGEGVDGVWMAGAEGVRIEEDVGTSGRGRMNLRTREVDDLEPRLRDRTGQGKTGSAGSAGKIVGWWRGVRAKENGMKMQRILSSSRLEPVVFSSRVVPFDPFLALALPSHHLLPPPRRISASSHIYPILHSASYTWLHSPPLDDIYDRR</sequence>
<accession>A0AAV9ZXE6</accession>
<comment type="caution">
    <text evidence="2">The sequence shown here is derived from an EMBL/GenBank/DDBJ whole genome shotgun (WGS) entry which is preliminary data.</text>
</comment>
<feature type="region of interest" description="Disordered" evidence="1">
    <location>
        <begin position="207"/>
        <end position="237"/>
    </location>
</feature>
<feature type="compositionally biased region" description="Basic and acidic residues" evidence="1">
    <location>
        <begin position="592"/>
        <end position="603"/>
    </location>
</feature>
<feature type="region of interest" description="Disordered" evidence="1">
    <location>
        <begin position="592"/>
        <end position="612"/>
    </location>
</feature>
<dbReference type="EMBL" id="JAWWNJ010000101">
    <property type="protein sequence ID" value="KAK6995750.1"/>
    <property type="molecule type" value="Genomic_DNA"/>
</dbReference>
<protein>
    <submittedName>
        <fullName evidence="2">Uncharacterized protein</fullName>
    </submittedName>
</protein>
<name>A0AAV9ZXE6_9AGAR</name>
<organism evidence="2 3">
    <name type="scientific">Favolaschia claudopus</name>
    <dbReference type="NCBI Taxonomy" id="2862362"/>
    <lineage>
        <taxon>Eukaryota</taxon>
        <taxon>Fungi</taxon>
        <taxon>Dikarya</taxon>
        <taxon>Basidiomycota</taxon>
        <taxon>Agaricomycotina</taxon>
        <taxon>Agaricomycetes</taxon>
        <taxon>Agaricomycetidae</taxon>
        <taxon>Agaricales</taxon>
        <taxon>Marasmiineae</taxon>
        <taxon>Mycenaceae</taxon>
        <taxon>Favolaschia</taxon>
    </lineage>
</organism>
<feature type="region of interest" description="Disordered" evidence="1">
    <location>
        <begin position="172"/>
        <end position="192"/>
    </location>
</feature>
<feature type="compositionally biased region" description="Low complexity" evidence="1">
    <location>
        <begin position="173"/>
        <end position="189"/>
    </location>
</feature>